<evidence type="ECO:0000313" key="1">
    <source>
        <dbReference type="EMBL" id="KAK3106566.1"/>
    </source>
</evidence>
<accession>A0AA89C2T6</accession>
<name>A0AA89C2T6_PINIB</name>
<sequence length="233" mass="27239">VDLVEELEDQCTDNSDEDFALITHGGIYFYDTLEDLVSRVCRFEPNATNFFSGYNDLPDVTMWDAVMNYKRHIDIYTGNMVYRWHIGNSKLTKDDDYPKNISDHIQDVLQLQFPPSSFPSTPAWAINRRDITDRMLYFYDRDDSKFYLYFDFPTYEFSFKQIPIELIDDDGNDLNLFKLTPADTVAMATYDKGTKFVLTRFTDLMVFTLDEKGQMTQMGSLILSKITEPELLL</sequence>
<organism evidence="1 2">
    <name type="scientific">Pinctada imbricata</name>
    <name type="common">Atlantic pearl-oyster</name>
    <name type="synonym">Pinctada martensii</name>
    <dbReference type="NCBI Taxonomy" id="66713"/>
    <lineage>
        <taxon>Eukaryota</taxon>
        <taxon>Metazoa</taxon>
        <taxon>Spiralia</taxon>
        <taxon>Lophotrochozoa</taxon>
        <taxon>Mollusca</taxon>
        <taxon>Bivalvia</taxon>
        <taxon>Autobranchia</taxon>
        <taxon>Pteriomorphia</taxon>
        <taxon>Pterioida</taxon>
        <taxon>Pterioidea</taxon>
        <taxon>Pteriidae</taxon>
        <taxon>Pinctada</taxon>
    </lineage>
</organism>
<dbReference type="Proteomes" id="UP001186944">
    <property type="component" value="Unassembled WGS sequence"/>
</dbReference>
<reference evidence="1" key="1">
    <citation type="submission" date="2019-08" db="EMBL/GenBank/DDBJ databases">
        <title>The improved chromosome-level genome for the pearl oyster Pinctada fucata martensii using PacBio sequencing and Hi-C.</title>
        <authorList>
            <person name="Zheng Z."/>
        </authorList>
    </citation>
    <scope>NUCLEOTIDE SEQUENCE</scope>
    <source>
        <strain evidence="1">ZZ-2019</strain>
        <tissue evidence="1">Adductor muscle</tissue>
    </source>
</reference>
<dbReference type="AlphaFoldDB" id="A0AA89C2T6"/>
<evidence type="ECO:0000313" key="2">
    <source>
        <dbReference type="Proteomes" id="UP001186944"/>
    </source>
</evidence>
<feature type="non-terminal residue" evidence="1">
    <location>
        <position position="1"/>
    </location>
</feature>
<dbReference type="EMBL" id="VSWD01000003">
    <property type="protein sequence ID" value="KAK3106566.1"/>
    <property type="molecule type" value="Genomic_DNA"/>
</dbReference>
<protein>
    <submittedName>
        <fullName evidence="1">Uncharacterized protein</fullName>
    </submittedName>
</protein>
<keyword evidence="2" id="KW-1185">Reference proteome</keyword>
<proteinExistence type="predicted"/>
<comment type="caution">
    <text evidence="1">The sequence shown here is derived from an EMBL/GenBank/DDBJ whole genome shotgun (WGS) entry which is preliminary data.</text>
</comment>
<gene>
    <name evidence="1" type="ORF">FSP39_022650</name>
</gene>